<evidence type="ECO:0000256" key="1">
    <source>
        <dbReference type="ARBA" id="ARBA00004613"/>
    </source>
</evidence>
<organism evidence="4 5">
    <name type="scientific">Candidatus Kaiserbacteria bacterium RIFCSPHIGHO2_01_FULL_56_24</name>
    <dbReference type="NCBI Taxonomy" id="1798487"/>
    <lineage>
        <taxon>Bacteria</taxon>
        <taxon>Candidatus Kaiseribacteriota</taxon>
    </lineage>
</organism>
<proteinExistence type="predicted"/>
<dbReference type="SUPFAM" id="SSF88713">
    <property type="entry name" value="Glycoside hydrolase/deacetylase"/>
    <property type="match status" value="1"/>
</dbReference>
<dbReference type="GO" id="GO:0005576">
    <property type="term" value="C:extracellular region"/>
    <property type="evidence" value="ECO:0007669"/>
    <property type="project" value="UniProtKB-SubCell"/>
</dbReference>
<protein>
    <recommendedName>
        <fullName evidence="3">NodB homology domain-containing protein</fullName>
    </recommendedName>
</protein>
<dbReference type="Pfam" id="PF01522">
    <property type="entry name" value="Polysacc_deac_1"/>
    <property type="match status" value="1"/>
</dbReference>
<dbReference type="Proteomes" id="UP000176377">
    <property type="component" value="Unassembled WGS sequence"/>
</dbReference>
<keyword evidence="2" id="KW-0732">Signal</keyword>
<dbReference type="EMBL" id="MFLA01000040">
    <property type="protein sequence ID" value="OGG57990.1"/>
    <property type="molecule type" value="Genomic_DNA"/>
</dbReference>
<comment type="subcellular location">
    <subcellularLocation>
        <location evidence="1">Secreted</location>
    </subcellularLocation>
</comment>
<evidence type="ECO:0000256" key="2">
    <source>
        <dbReference type="ARBA" id="ARBA00022729"/>
    </source>
</evidence>
<dbReference type="Gene3D" id="3.20.20.370">
    <property type="entry name" value="Glycoside hydrolase/deacetylase"/>
    <property type="match status" value="1"/>
</dbReference>
<evidence type="ECO:0000313" key="4">
    <source>
        <dbReference type="EMBL" id="OGG57990.1"/>
    </source>
</evidence>
<name>A0A1F6D9H3_9BACT</name>
<evidence type="ECO:0000313" key="5">
    <source>
        <dbReference type="Proteomes" id="UP000176377"/>
    </source>
</evidence>
<dbReference type="InterPro" id="IPR011330">
    <property type="entry name" value="Glyco_hydro/deAcase_b/a-brl"/>
</dbReference>
<dbReference type="PANTHER" id="PTHR34216">
    <property type="match status" value="1"/>
</dbReference>
<sequence length="325" mass="37267">MKRLIYRLWRLGGFAALARFLAQRRLKIVLYHGVCPSVEGLFNYRRKFIAPQSFERQITYFTRHYTILPLDEAVMRLYAGKLPPRALAITFDDGYRNNYEYAFPILKKYGVPATVFLATDFVFDNTPLWVDRLEHATAHGSESVYEKKGMDNRMRSEMKTLSEAEKIRRLEAIERKRGAALTDARADVRYAPLEPHMLEEMQKAGIAFGAHTKSHPILSRISLDDARTEITESIDVVKNICTLVSRVFAYPNGQPGDWTNDIEDMLIKHDFDSALTTVEGTNGASAPRMRLKRISMDDTDDWDSFVAAESGLRGILQELKKVWSY</sequence>
<dbReference type="PROSITE" id="PS51677">
    <property type="entry name" value="NODB"/>
    <property type="match status" value="1"/>
</dbReference>
<comment type="caution">
    <text evidence="4">The sequence shown here is derived from an EMBL/GenBank/DDBJ whole genome shotgun (WGS) entry which is preliminary data.</text>
</comment>
<dbReference type="GO" id="GO:0005975">
    <property type="term" value="P:carbohydrate metabolic process"/>
    <property type="evidence" value="ECO:0007669"/>
    <property type="project" value="InterPro"/>
</dbReference>
<dbReference type="AlphaFoldDB" id="A0A1F6D9H3"/>
<dbReference type="InterPro" id="IPR002509">
    <property type="entry name" value="NODB_dom"/>
</dbReference>
<accession>A0A1F6D9H3</accession>
<evidence type="ECO:0000259" key="3">
    <source>
        <dbReference type="PROSITE" id="PS51677"/>
    </source>
</evidence>
<dbReference type="PANTHER" id="PTHR34216:SF3">
    <property type="entry name" value="POLY-BETA-1,6-N-ACETYL-D-GLUCOSAMINE N-DEACETYLASE"/>
    <property type="match status" value="1"/>
</dbReference>
<feature type="domain" description="NodB homology" evidence="3">
    <location>
        <begin position="85"/>
        <end position="325"/>
    </location>
</feature>
<dbReference type="CDD" id="cd10918">
    <property type="entry name" value="CE4_NodB_like_5s_6s"/>
    <property type="match status" value="1"/>
</dbReference>
<dbReference type="GO" id="GO:0016810">
    <property type="term" value="F:hydrolase activity, acting on carbon-nitrogen (but not peptide) bonds"/>
    <property type="evidence" value="ECO:0007669"/>
    <property type="project" value="InterPro"/>
</dbReference>
<reference evidence="4 5" key="1">
    <citation type="journal article" date="2016" name="Nat. Commun.">
        <title>Thousands of microbial genomes shed light on interconnected biogeochemical processes in an aquifer system.</title>
        <authorList>
            <person name="Anantharaman K."/>
            <person name="Brown C.T."/>
            <person name="Hug L.A."/>
            <person name="Sharon I."/>
            <person name="Castelle C.J."/>
            <person name="Probst A.J."/>
            <person name="Thomas B.C."/>
            <person name="Singh A."/>
            <person name="Wilkins M.J."/>
            <person name="Karaoz U."/>
            <person name="Brodie E.L."/>
            <person name="Williams K.H."/>
            <person name="Hubbard S.S."/>
            <person name="Banfield J.F."/>
        </authorList>
    </citation>
    <scope>NUCLEOTIDE SEQUENCE [LARGE SCALE GENOMIC DNA]</scope>
</reference>
<gene>
    <name evidence="4" type="ORF">A2765_01310</name>
</gene>
<dbReference type="InterPro" id="IPR051398">
    <property type="entry name" value="Polysacch_Deacetylase"/>
</dbReference>